<dbReference type="Gene3D" id="3.40.630.30">
    <property type="match status" value="1"/>
</dbReference>
<accession>A0A7W8HDS8</accession>
<comment type="caution">
    <text evidence="2">The sequence shown here is derived from an EMBL/GenBank/DDBJ whole genome shotgun (WGS) entry which is preliminary data.</text>
</comment>
<keyword evidence="2" id="KW-0808">Transferase</keyword>
<organism evidence="2 3">
    <name type="scientific">Quisquiliibacterium transsilvanicum</name>
    <dbReference type="NCBI Taxonomy" id="1549638"/>
    <lineage>
        <taxon>Bacteria</taxon>
        <taxon>Pseudomonadati</taxon>
        <taxon>Pseudomonadota</taxon>
        <taxon>Betaproteobacteria</taxon>
        <taxon>Burkholderiales</taxon>
        <taxon>Burkholderiaceae</taxon>
        <taxon>Quisquiliibacterium</taxon>
    </lineage>
</organism>
<dbReference type="GO" id="GO:0016740">
    <property type="term" value="F:transferase activity"/>
    <property type="evidence" value="ECO:0007669"/>
    <property type="project" value="UniProtKB-KW"/>
</dbReference>
<protein>
    <submittedName>
        <fullName evidence="2">CelD/BcsL family acetyltransferase involved in cellulose biosynthesis</fullName>
    </submittedName>
</protein>
<name>A0A7W8HDS8_9BURK</name>
<dbReference type="SUPFAM" id="SSF55729">
    <property type="entry name" value="Acyl-CoA N-acyltransferases (Nat)"/>
    <property type="match status" value="1"/>
</dbReference>
<evidence type="ECO:0000259" key="1">
    <source>
        <dbReference type="Pfam" id="PF13480"/>
    </source>
</evidence>
<dbReference type="Proteomes" id="UP000532440">
    <property type="component" value="Unassembled WGS sequence"/>
</dbReference>
<dbReference type="InterPro" id="IPR016181">
    <property type="entry name" value="Acyl_CoA_acyltransferase"/>
</dbReference>
<sequence length="356" mass="39926">MTAAIDRPRLPALDWSLVPAHEHARWTRAWDELNRRGCRSPLIQSWFLLPALRHFGTGEELVAIGRREPDTPAAMMLLTRPAALRCEGFQPSQAPLAAVLLAPGEDVADAARSLLRALPGTVLALTLLHLDERFVAMPAAAPDVEISPRFETGAIFVGHDFADYYAAIPTRARKNLERRLRKAEAEIGPASLQVWESAERIDEFLHLYSDTESRGWKGEAGTAVGFDDAQGLFYRDMLRAAAERGDLRMFVLMFGDRPAAQQIAIDCDGITYFLKTTYDESLSAYAPGVIQRYLILEWSQTREPPTRDFEIYGQVKEAIAPFITGTRHVYHLTVLRYRAIKAPLGLVRWVKRRAAS</sequence>
<evidence type="ECO:0000313" key="2">
    <source>
        <dbReference type="EMBL" id="MBB5270022.1"/>
    </source>
</evidence>
<dbReference type="RefSeq" id="WP_183963094.1">
    <property type="nucleotide sequence ID" value="NZ_BAABEW010000003.1"/>
</dbReference>
<dbReference type="InterPro" id="IPR038740">
    <property type="entry name" value="BioF2-like_GNAT_dom"/>
</dbReference>
<dbReference type="AlphaFoldDB" id="A0A7W8HDS8"/>
<proteinExistence type="predicted"/>
<dbReference type="EMBL" id="JACHGB010000001">
    <property type="protein sequence ID" value="MBB5270022.1"/>
    <property type="molecule type" value="Genomic_DNA"/>
</dbReference>
<gene>
    <name evidence="2" type="ORF">HNQ70_000006</name>
</gene>
<evidence type="ECO:0000313" key="3">
    <source>
        <dbReference type="Proteomes" id="UP000532440"/>
    </source>
</evidence>
<keyword evidence="3" id="KW-1185">Reference proteome</keyword>
<feature type="domain" description="BioF2-like acetyltransferase" evidence="1">
    <location>
        <begin position="171"/>
        <end position="307"/>
    </location>
</feature>
<reference evidence="2 3" key="1">
    <citation type="submission" date="2020-08" db="EMBL/GenBank/DDBJ databases">
        <title>Genomic Encyclopedia of Type Strains, Phase IV (KMG-IV): sequencing the most valuable type-strain genomes for metagenomic binning, comparative biology and taxonomic classification.</title>
        <authorList>
            <person name="Goeker M."/>
        </authorList>
    </citation>
    <scope>NUCLEOTIDE SEQUENCE [LARGE SCALE GENOMIC DNA]</scope>
    <source>
        <strain evidence="2 3">DSM 29781</strain>
    </source>
</reference>
<dbReference type="Pfam" id="PF13480">
    <property type="entry name" value="Acetyltransf_6"/>
    <property type="match status" value="1"/>
</dbReference>